<dbReference type="EMBL" id="KQ001659">
    <property type="protein sequence ID" value="KJP88669.1"/>
    <property type="molecule type" value="Genomic_DNA"/>
</dbReference>
<evidence type="ECO:0000313" key="2">
    <source>
        <dbReference type="EMBL" id="KJP88669.1"/>
    </source>
</evidence>
<reference evidence="2 3" key="1">
    <citation type="submission" date="2014-03" db="EMBL/GenBank/DDBJ databases">
        <title>The Genome Sequence of Plasmodium fragile nilgiri.</title>
        <authorList>
            <consortium name="The Broad Institute Genomics Platform"/>
            <consortium name="The Broad Institute Genome Sequencing Center for Infectious Disease"/>
            <person name="Neafsey D."/>
            <person name="Duraisingh M."/>
            <person name="Young S.K."/>
            <person name="Zeng Q."/>
            <person name="Gargeya S."/>
            <person name="Abouelleil A."/>
            <person name="Alvarado L."/>
            <person name="Chapman S.B."/>
            <person name="Gainer-Dewar J."/>
            <person name="Goldberg J."/>
            <person name="Griggs A."/>
            <person name="Gujja S."/>
            <person name="Hansen M."/>
            <person name="Howarth C."/>
            <person name="Imamovic A."/>
            <person name="Larimer J."/>
            <person name="Pearson M."/>
            <person name="Poon T.W."/>
            <person name="Priest M."/>
            <person name="Roberts A."/>
            <person name="Saif S."/>
            <person name="Shea T."/>
            <person name="Sykes S."/>
            <person name="Wortman J."/>
            <person name="Nusbaum C."/>
            <person name="Birren B."/>
        </authorList>
    </citation>
    <scope>NUCLEOTIDE SEQUENCE [LARGE SCALE GENOMIC DNA]</scope>
    <source>
        <strain evidence="3">nilgiri</strain>
    </source>
</reference>
<dbReference type="Gene3D" id="2.40.50.140">
    <property type="entry name" value="Nucleic acid-binding proteins"/>
    <property type="match status" value="1"/>
</dbReference>
<dbReference type="VEuPathDB" id="PlasmoDB:AK88_01749"/>
<dbReference type="SMART" id="SM01185">
    <property type="entry name" value="EFP"/>
    <property type="match status" value="1"/>
</dbReference>
<dbReference type="GO" id="GO:0003746">
    <property type="term" value="F:translation elongation factor activity"/>
    <property type="evidence" value="ECO:0007669"/>
    <property type="project" value="InterPro"/>
</dbReference>
<dbReference type="InterPro" id="IPR014722">
    <property type="entry name" value="Rib_uL2_dom2"/>
</dbReference>
<dbReference type="Proteomes" id="UP000054561">
    <property type="component" value="Unassembled WGS sequence"/>
</dbReference>
<dbReference type="InterPro" id="IPR001059">
    <property type="entry name" value="Transl_elong_P/YeiP_cen"/>
</dbReference>
<organism evidence="2 3">
    <name type="scientific">Plasmodium fragile</name>
    <dbReference type="NCBI Taxonomy" id="5857"/>
    <lineage>
        <taxon>Eukaryota</taxon>
        <taxon>Sar</taxon>
        <taxon>Alveolata</taxon>
        <taxon>Apicomplexa</taxon>
        <taxon>Aconoidasida</taxon>
        <taxon>Haemosporida</taxon>
        <taxon>Plasmodiidae</taxon>
        <taxon>Plasmodium</taxon>
        <taxon>Plasmodium (Plasmodium)</taxon>
    </lineage>
</organism>
<dbReference type="GeneID" id="24267063"/>
<accession>A0A0D9QNQ8</accession>
<feature type="domain" description="Translation elongation factor P/YeiP central" evidence="1">
    <location>
        <begin position="96"/>
        <end position="151"/>
    </location>
</feature>
<dbReference type="Gene3D" id="2.30.30.30">
    <property type="match status" value="1"/>
</dbReference>
<dbReference type="AlphaFoldDB" id="A0A0D9QNQ8"/>
<dbReference type="OrthoDB" id="10259892at2759"/>
<dbReference type="SUPFAM" id="SSF50104">
    <property type="entry name" value="Translation proteins SH3-like domain"/>
    <property type="match status" value="1"/>
</dbReference>
<evidence type="ECO:0000313" key="3">
    <source>
        <dbReference type="Proteomes" id="UP000054561"/>
    </source>
</evidence>
<dbReference type="OMA" id="KFACQAK"/>
<evidence type="ECO:0000259" key="1">
    <source>
        <dbReference type="SMART" id="SM01185"/>
    </source>
</evidence>
<proteinExistence type="predicted"/>
<dbReference type="PANTHER" id="PTHR30053">
    <property type="entry name" value="ELONGATION FACTOR P"/>
    <property type="match status" value="1"/>
</dbReference>
<dbReference type="InterPro" id="IPR012340">
    <property type="entry name" value="NA-bd_OB-fold"/>
</dbReference>
<dbReference type="GO" id="GO:0005737">
    <property type="term" value="C:cytoplasm"/>
    <property type="evidence" value="ECO:0007669"/>
    <property type="project" value="TreeGrafter"/>
</dbReference>
<protein>
    <recommendedName>
        <fullName evidence="1">Translation elongation factor P/YeiP central domain-containing protein</fullName>
    </recommendedName>
</protein>
<sequence length="166" mass="19111">MQANKLSSHLLRRVCMLHGKTFLQTKRYVSVLANELRSGHIFLHNDKYCEVTEQRQVKQGRLATTNMISFIDLSTLKSSSVKFACQAKVEKIEPIKTNVQVQYTDKQKNIVVCLDENYEDIEIPMNIFGISEEYLEPGLQITVFKHEDKIVKVNLPSSLLAILRKK</sequence>
<keyword evidence="3" id="KW-1185">Reference proteome</keyword>
<dbReference type="InterPro" id="IPR020599">
    <property type="entry name" value="Transl_elong_fac_P/YeiP"/>
</dbReference>
<dbReference type="RefSeq" id="XP_012334807.1">
    <property type="nucleotide sequence ID" value="XM_012479384.1"/>
</dbReference>
<gene>
    <name evidence="2" type="ORF">AK88_01749</name>
</gene>
<dbReference type="PANTHER" id="PTHR30053:SF14">
    <property type="entry name" value="TRANSLATION ELONGATION FACTOR KOW-LIKE DOMAIN-CONTAINING PROTEIN"/>
    <property type="match status" value="1"/>
</dbReference>
<dbReference type="InterPro" id="IPR008991">
    <property type="entry name" value="Translation_prot_SH3-like_sf"/>
</dbReference>
<name>A0A0D9QNQ8_PLAFR</name>
<dbReference type="Pfam" id="PF01132">
    <property type="entry name" value="EFP"/>
    <property type="match status" value="1"/>
</dbReference>
<dbReference type="SUPFAM" id="SSF50249">
    <property type="entry name" value="Nucleic acid-binding proteins"/>
    <property type="match status" value="1"/>
</dbReference>